<feature type="region of interest" description="Disordered" evidence="1">
    <location>
        <begin position="1"/>
        <end position="117"/>
    </location>
</feature>
<accession>A0AA39R332</accession>
<sequence>MAPSPNNNKKTTIVDLSSSSEEDPDYIPGDPNNPYDHRHYLPGGMYEHQNKRKHSTSTEGSDTPDHKKPTIARPADVQETTPKREAERPATMATRTPTLPPTPTLTNSPLPPSRAVPQNAARVNAPPVQPNVRVPPNARANPQPVQPDQQILPNTPPTDHFTQPLAYLYASSPSYRNLLFELKSEKSRHATKLKHMNELHAMEEQLSQAKHTADMRRLQELIIKENAYQRDVARIETGMERERHAQIMGHLGRQIAAKQKDLEEKAGVR</sequence>
<protein>
    <submittedName>
        <fullName evidence="2">Uncharacterized protein</fullName>
    </submittedName>
</protein>
<evidence type="ECO:0000313" key="2">
    <source>
        <dbReference type="EMBL" id="KAK0514027.1"/>
    </source>
</evidence>
<proteinExistence type="predicted"/>
<name>A0AA39R332_9LECA</name>
<evidence type="ECO:0000256" key="1">
    <source>
        <dbReference type="SAM" id="MobiDB-lite"/>
    </source>
</evidence>
<dbReference type="Proteomes" id="UP001166286">
    <property type="component" value="Unassembled WGS sequence"/>
</dbReference>
<dbReference type="EMBL" id="JAFEKC020000006">
    <property type="protein sequence ID" value="KAK0514027.1"/>
    <property type="molecule type" value="Genomic_DNA"/>
</dbReference>
<organism evidence="2 3">
    <name type="scientific">Cladonia borealis</name>
    <dbReference type="NCBI Taxonomy" id="184061"/>
    <lineage>
        <taxon>Eukaryota</taxon>
        <taxon>Fungi</taxon>
        <taxon>Dikarya</taxon>
        <taxon>Ascomycota</taxon>
        <taxon>Pezizomycotina</taxon>
        <taxon>Lecanoromycetes</taxon>
        <taxon>OSLEUM clade</taxon>
        <taxon>Lecanoromycetidae</taxon>
        <taxon>Lecanorales</taxon>
        <taxon>Lecanorineae</taxon>
        <taxon>Cladoniaceae</taxon>
        <taxon>Cladonia</taxon>
    </lineage>
</organism>
<keyword evidence="3" id="KW-1185">Reference proteome</keyword>
<feature type="compositionally biased region" description="Polar residues" evidence="1">
    <location>
        <begin position="1"/>
        <end position="19"/>
    </location>
</feature>
<comment type="caution">
    <text evidence="2">The sequence shown here is derived from an EMBL/GenBank/DDBJ whole genome shotgun (WGS) entry which is preliminary data.</text>
</comment>
<reference evidence="2" key="1">
    <citation type="submission" date="2023-03" db="EMBL/GenBank/DDBJ databases">
        <title>Complete genome of Cladonia borealis.</title>
        <authorList>
            <person name="Park H."/>
        </authorList>
    </citation>
    <scope>NUCLEOTIDE SEQUENCE</scope>
    <source>
        <strain evidence="2">ANT050790</strain>
    </source>
</reference>
<gene>
    <name evidence="2" type="ORF">JMJ35_003749</name>
</gene>
<evidence type="ECO:0000313" key="3">
    <source>
        <dbReference type="Proteomes" id="UP001166286"/>
    </source>
</evidence>
<feature type="compositionally biased region" description="Pro residues" evidence="1">
    <location>
        <begin position="98"/>
        <end position="114"/>
    </location>
</feature>
<dbReference type="AlphaFoldDB" id="A0AA39R332"/>